<dbReference type="AlphaFoldDB" id="A0A9X1ZV18"/>
<dbReference type="InterPro" id="IPR014044">
    <property type="entry name" value="CAP_dom"/>
</dbReference>
<accession>A0A9X1ZV18</accession>
<name>A0A9X1ZV18_9BACI</name>
<dbReference type="RefSeq" id="WP_250094943.1">
    <property type="nucleotide sequence ID" value="NZ_JAKRYL010000002.1"/>
</dbReference>
<proteinExistence type="predicted"/>
<dbReference type="PANTHER" id="PTHR31157:SF1">
    <property type="entry name" value="SCP DOMAIN-CONTAINING PROTEIN"/>
    <property type="match status" value="1"/>
</dbReference>
<dbReference type="SUPFAM" id="SSF55797">
    <property type="entry name" value="PR-1-like"/>
    <property type="match status" value="1"/>
</dbReference>
<dbReference type="NCBIfam" id="TIGR02909">
    <property type="entry name" value="spore_YkwD"/>
    <property type="match status" value="1"/>
</dbReference>
<reference evidence="4" key="1">
    <citation type="submission" date="2022-02" db="EMBL/GenBank/DDBJ databases">
        <title>Halalkalibacter sp. nov. isolated from Lonar Lake, India.</title>
        <authorList>
            <person name="Joshi A."/>
            <person name="Thite S."/>
            <person name="Lodha T."/>
        </authorList>
    </citation>
    <scope>NUCLEOTIDE SEQUENCE</scope>
    <source>
        <strain evidence="4">MEB205</strain>
    </source>
</reference>
<comment type="caution">
    <text evidence="4">The sequence shown here is derived from an EMBL/GenBank/DDBJ whole genome shotgun (WGS) entry which is preliminary data.</text>
</comment>
<feature type="compositionally biased region" description="Low complexity" evidence="1">
    <location>
        <begin position="138"/>
        <end position="176"/>
    </location>
</feature>
<gene>
    <name evidence="4" type="ORF">MF646_02650</name>
</gene>
<dbReference type="PROSITE" id="PS51257">
    <property type="entry name" value="PROKAR_LIPOPROTEIN"/>
    <property type="match status" value="1"/>
</dbReference>
<feature type="chain" id="PRO_5040798561" evidence="2">
    <location>
        <begin position="24"/>
        <end position="301"/>
    </location>
</feature>
<organism evidence="4 5">
    <name type="scientific">Halalkalibacter alkaliphilus</name>
    <dbReference type="NCBI Taxonomy" id="2917993"/>
    <lineage>
        <taxon>Bacteria</taxon>
        <taxon>Bacillati</taxon>
        <taxon>Bacillota</taxon>
        <taxon>Bacilli</taxon>
        <taxon>Bacillales</taxon>
        <taxon>Bacillaceae</taxon>
        <taxon>Halalkalibacter</taxon>
    </lineage>
</organism>
<dbReference type="InterPro" id="IPR014258">
    <property type="entry name" value="CAP_domain_YkwD-like"/>
</dbReference>
<evidence type="ECO:0000256" key="2">
    <source>
        <dbReference type="SAM" id="SignalP"/>
    </source>
</evidence>
<protein>
    <submittedName>
        <fullName evidence="4">CAP domain-containing protein</fullName>
    </submittedName>
</protein>
<sequence length="301" mass="33281">MKRTIIFVALMSAFLLLIVGCQEDQNAMEGVGVGEGQISSDFTTASSEQYPHTKPIQVQHAKYDFEVQHSVQMSRDEIARLLPGDVMQHLPEGANQLTPEDIARLLPEGATRLSPEDIAERLRGGMPPGQGGGPAPEPEVVQPEQPAQQQPEAPVEQQPEAPAQQEETPQAETTEGISEIEQRVIELTNVERRNNGLPDLQADAPLSNVARVKSNDMQENNYFSHTSPTYGSPFDMIRDHDISYQAAAENIAQGQRSAEEVVQAWMNSEGHRANILNGSYTHIGVGYQENGHYWTQMFITR</sequence>
<feature type="region of interest" description="Disordered" evidence="1">
    <location>
        <begin position="120"/>
        <end position="176"/>
    </location>
</feature>
<dbReference type="PANTHER" id="PTHR31157">
    <property type="entry name" value="SCP DOMAIN-CONTAINING PROTEIN"/>
    <property type="match status" value="1"/>
</dbReference>
<evidence type="ECO:0000259" key="3">
    <source>
        <dbReference type="Pfam" id="PF00188"/>
    </source>
</evidence>
<evidence type="ECO:0000313" key="5">
    <source>
        <dbReference type="Proteomes" id="UP001139150"/>
    </source>
</evidence>
<dbReference type="CDD" id="cd05379">
    <property type="entry name" value="CAP_bacterial"/>
    <property type="match status" value="1"/>
</dbReference>
<dbReference type="Gene3D" id="3.40.33.10">
    <property type="entry name" value="CAP"/>
    <property type="match status" value="1"/>
</dbReference>
<evidence type="ECO:0000313" key="4">
    <source>
        <dbReference type="EMBL" id="MCL7746014.1"/>
    </source>
</evidence>
<dbReference type="EMBL" id="JAKRYL010000002">
    <property type="protein sequence ID" value="MCL7746014.1"/>
    <property type="molecule type" value="Genomic_DNA"/>
</dbReference>
<dbReference type="InterPro" id="IPR035940">
    <property type="entry name" value="CAP_sf"/>
</dbReference>
<keyword evidence="2" id="KW-0732">Signal</keyword>
<feature type="domain" description="SCP" evidence="3">
    <location>
        <begin position="186"/>
        <end position="298"/>
    </location>
</feature>
<keyword evidence="5" id="KW-1185">Reference proteome</keyword>
<dbReference type="Pfam" id="PF00188">
    <property type="entry name" value="CAP"/>
    <property type="match status" value="1"/>
</dbReference>
<dbReference type="Proteomes" id="UP001139150">
    <property type="component" value="Unassembled WGS sequence"/>
</dbReference>
<evidence type="ECO:0000256" key="1">
    <source>
        <dbReference type="SAM" id="MobiDB-lite"/>
    </source>
</evidence>
<feature type="signal peptide" evidence="2">
    <location>
        <begin position="1"/>
        <end position="23"/>
    </location>
</feature>